<dbReference type="GO" id="GO:0005886">
    <property type="term" value="C:plasma membrane"/>
    <property type="evidence" value="ECO:0007669"/>
    <property type="project" value="UniProtKB-SubCell"/>
</dbReference>
<feature type="transmembrane region" description="Helical" evidence="7">
    <location>
        <begin position="7"/>
        <end position="29"/>
    </location>
</feature>
<accession>A0A6H1WQI4</accession>
<dbReference type="InterPro" id="IPR035906">
    <property type="entry name" value="MetI-like_sf"/>
</dbReference>
<evidence type="ECO:0000256" key="7">
    <source>
        <dbReference type="RuleBase" id="RU363032"/>
    </source>
</evidence>
<dbReference type="EMBL" id="CP042909">
    <property type="protein sequence ID" value="QJA05443.1"/>
    <property type="molecule type" value="Genomic_DNA"/>
</dbReference>
<evidence type="ECO:0000256" key="5">
    <source>
        <dbReference type="ARBA" id="ARBA00022989"/>
    </source>
</evidence>
<evidence type="ECO:0000256" key="6">
    <source>
        <dbReference type="ARBA" id="ARBA00023136"/>
    </source>
</evidence>
<feature type="transmembrane region" description="Helical" evidence="7">
    <location>
        <begin position="224"/>
        <end position="245"/>
    </location>
</feature>
<comment type="similarity">
    <text evidence="7">Belongs to the binding-protein-dependent transport system permease family.</text>
</comment>
<dbReference type="PANTHER" id="PTHR30183:SF3">
    <property type="entry name" value="MOLYBDENUM TRANSPORT SYSTEM PERMEASE PROTEIN MODB"/>
    <property type="match status" value="1"/>
</dbReference>
<dbReference type="Pfam" id="PF00528">
    <property type="entry name" value="BPD_transp_1"/>
    <property type="match status" value="1"/>
</dbReference>
<gene>
    <name evidence="9" type="ORF">FVE67_00955</name>
</gene>
<dbReference type="Gene3D" id="1.10.3720.10">
    <property type="entry name" value="MetI-like"/>
    <property type="match status" value="1"/>
</dbReference>
<keyword evidence="4 7" id="KW-0812">Transmembrane</keyword>
<sequence length="251" mass="26962">MNLRRLTLTALLSLAGFYLLLILSLLYFLQGSEALGTLLSARVLYSLRLSLLCASGASLFSLLLGLPAAYALSRHRFPGRRLVDTLLELPLVVSPAALGAMILIFFNTPLAEKWKALFVLALPGIVLAQFATVAGLCVRLLKAALDEIPTRYEEVARSLGATPLRAFLTVTLPLCRRGLLSALVLTWAKALGEFGATFTVAGSMPFRTETLPIAIYLHLSSADLQAAALLTLVLVITGLGILYLVRVLGRA</sequence>
<keyword evidence="3" id="KW-1003">Cell membrane</keyword>
<evidence type="ECO:0000256" key="1">
    <source>
        <dbReference type="ARBA" id="ARBA00004651"/>
    </source>
</evidence>
<feature type="transmembrane region" description="Helical" evidence="7">
    <location>
        <begin position="85"/>
        <end position="106"/>
    </location>
</feature>
<feature type="domain" description="ABC transmembrane type-1" evidence="8">
    <location>
        <begin position="47"/>
        <end position="245"/>
    </location>
</feature>
<organism evidence="9 10">
    <name type="scientific">Thermosulfurimonas marina</name>
    <dbReference type="NCBI Taxonomy" id="2047767"/>
    <lineage>
        <taxon>Bacteria</taxon>
        <taxon>Pseudomonadati</taxon>
        <taxon>Thermodesulfobacteriota</taxon>
        <taxon>Thermodesulfobacteria</taxon>
        <taxon>Thermodesulfobacteriales</taxon>
        <taxon>Thermodesulfobacteriaceae</taxon>
        <taxon>Thermosulfurimonas</taxon>
    </lineage>
</organism>
<protein>
    <submittedName>
        <fullName evidence="9">ABC transporter permease</fullName>
    </submittedName>
</protein>
<dbReference type="RefSeq" id="WP_168718808.1">
    <property type="nucleotide sequence ID" value="NZ_CP042909.1"/>
</dbReference>
<evidence type="ECO:0000256" key="2">
    <source>
        <dbReference type="ARBA" id="ARBA00022448"/>
    </source>
</evidence>
<dbReference type="AlphaFoldDB" id="A0A6H1WQI4"/>
<dbReference type="GO" id="GO:0055085">
    <property type="term" value="P:transmembrane transport"/>
    <property type="evidence" value="ECO:0007669"/>
    <property type="project" value="InterPro"/>
</dbReference>
<keyword evidence="10" id="KW-1185">Reference proteome</keyword>
<dbReference type="InterPro" id="IPR000515">
    <property type="entry name" value="MetI-like"/>
</dbReference>
<dbReference type="CDD" id="cd06261">
    <property type="entry name" value="TM_PBP2"/>
    <property type="match status" value="1"/>
</dbReference>
<evidence type="ECO:0000256" key="4">
    <source>
        <dbReference type="ARBA" id="ARBA00022692"/>
    </source>
</evidence>
<keyword evidence="2 7" id="KW-0813">Transport</keyword>
<evidence type="ECO:0000256" key="3">
    <source>
        <dbReference type="ARBA" id="ARBA00022475"/>
    </source>
</evidence>
<feature type="transmembrane region" description="Helical" evidence="7">
    <location>
        <begin position="118"/>
        <end position="141"/>
    </location>
</feature>
<keyword evidence="6 7" id="KW-0472">Membrane</keyword>
<dbReference type="PROSITE" id="PS50928">
    <property type="entry name" value="ABC_TM1"/>
    <property type="match status" value="1"/>
</dbReference>
<proteinExistence type="inferred from homology"/>
<reference evidence="9 10" key="1">
    <citation type="submission" date="2019-08" db="EMBL/GenBank/DDBJ databases">
        <title>Complete genome sequence of Thermosulfurimonas marina SU872T, an anaerobic thermophilic chemolithoautotrophic bacterium isolated from a shallow marine hydrothermal vent.</title>
        <authorList>
            <person name="Allioux M."/>
            <person name="Jebbar M."/>
            <person name="Slobodkina G."/>
            <person name="Slobodkin A."/>
            <person name="Moalic Y."/>
            <person name="Frolova A."/>
            <person name="Shao Z."/>
            <person name="Alain K."/>
        </authorList>
    </citation>
    <scope>NUCLEOTIDE SEQUENCE [LARGE SCALE GENOMIC DNA]</scope>
    <source>
        <strain evidence="9 10">SU872</strain>
    </source>
</reference>
<feature type="transmembrane region" description="Helical" evidence="7">
    <location>
        <begin position="49"/>
        <end position="73"/>
    </location>
</feature>
<dbReference type="KEGG" id="tmai:FVE67_00955"/>
<dbReference type="Proteomes" id="UP000501253">
    <property type="component" value="Chromosome"/>
</dbReference>
<dbReference type="PANTHER" id="PTHR30183">
    <property type="entry name" value="MOLYBDENUM TRANSPORT SYSTEM PERMEASE PROTEIN MODB"/>
    <property type="match status" value="1"/>
</dbReference>
<evidence type="ECO:0000259" key="8">
    <source>
        <dbReference type="PROSITE" id="PS50928"/>
    </source>
</evidence>
<name>A0A6H1WQI4_9BACT</name>
<feature type="transmembrane region" description="Helical" evidence="7">
    <location>
        <begin position="179"/>
        <end position="204"/>
    </location>
</feature>
<dbReference type="SUPFAM" id="SSF161098">
    <property type="entry name" value="MetI-like"/>
    <property type="match status" value="1"/>
</dbReference>
<comment type="subcellular location">
    <subcellularLocation>
        <location evidence="1 7">Cell membrane</location>
        <topology evidence="1 7">Multi-pass membrane protein</topology>
    </subcellularLocation>
</comment>
<evidence type="ECO:0000313" key="9">
    <source>
        <dbReference type="EMBL" id="QJA05443.1"/>
    </source>
</evidence>
<evidence type="ECO:0000313" key="10">
    <source>
        <dbReference type="Proteomes" id="UP000501253"/>
    </source>
</evidence>
<keyword evidence="5 7" id="KW-1133">Transmembrane helix</keyword>